<keyword evidence="1" id="KW-0812">Transmembrane</keyword>
<keyword evidence="1" id="KW-0472">Membrane</keyword>
<gene>
    <name evidence="2" type="ORF">PALFYP105_03177</name>
</gene>
<name>A0A6N3BLA9_ENTAG</name>
<dbReference type="AlphaFoldDB" id="A0A6N3BLA9"/>
<proteinExistence type="predicted"/>
<sequence length="45" mass="5222">MKWLIGSGVVLIILWLVLVTLLLRRTKHDSMKTILSYVKDDDQLP</sequence>
<dbReference type="EMBL" id="CACRUS010000006">
    <property type="protein sequence ID" value="VYU05586.1"/>
    <property type="molecule type" value="Genomic_DNA"/>
</dbReference>
<reference evidence="2" key="1">
    <citation type="submission" date="2019-11" db="EMBL/GenBank/DDBJ databases">
        <authorList>
            <person name="Feng L."/>
        </authorList>
    </citation>
    <scope>NUCLEOTIDE SEQUENCE</scope>
    <source>
        <strain evidence="2">PagglomeransLFYP105</strain>
    </source>
</reference>
<accession>A0A6N3BLA9</accession>
<protein>
    <submittedName>
        <fullName evidence="2">Uncharacterized protein</fullName>
    </submittedName>
</protein>
<keyword evidence="1" id="KW-1133">Transmembrane helix</keyword>
<evidence type="ECO:0000256" key="1">
    <source>
        <dbReference type="SAM" id="Phobius"/>
    </source>
</evidence>
<organism evidence="2">
    <name type="scientific">Enterobacter agglomerans</name>
    <name type="common">Erwinia herbicola</name>
    <name type="synonym">Pantoea agglomerans</name>
    <dbReference type="NCBI Taxonomy" id="549"/>
    <lineage>
        <taxon>Bacteria</taxon>
        <taxon>Pseudomonadati</taxon>
        <taxon>Pseudomonadota</taxon>
        <taxon>Gammaproteobacteria</taxon>
        <taxon>Enterobacterales</taxon>
        <taxon>Erwiniaceae</taxon>
        <taxon>Pantoea</taxon>
        <taxon>Pantoea agglomerans group</taxon>
    </lineage>
</organism>
<evidence type="ECO:0000313" key="2">
    <source>
        <dbReference type="EMBL" id="VYU05586.1"/>
    </source>
</evidence>
<feature type="transmembrane region" description="Helical" evidence="1">
    <location>
        <begin position="6"/>
        <end position="23"/>
    </location>
</feature>